<dbReference type="InterPro" id="IPR045825">
    <property type="entry name" value="RamS"/>
</dbReference>
<dbReference type="Proteomes" id="UP000262882">
    <property type="component" value="Unassembled WGS sequence"/>
</dbReference>
<proteinExistence type="predicted"/>
<comment type="caution">
    <text evidence="1">The sequence shown here is derived from an EMBL/GenBank/DDBJ whole genome shotgun (WGS) entry which is preliminary data.</text>
</comment>
<gene>
    <name evidence="1" type="ORF">D0T12_24780</name>
</gene>
<accession>A0A372GC30</accession>
<dbReference type="NCBIfam" id="NF033212">
    <property type="entry name" value="SapB_AmfS_lanti"/>
    <property type="match status" value="1"/>
</dbReference>
<dbReference type="Pfam" id="PF19402">
    <property type="entry name" value="RamS"/>
    <property type="match status" value="1"/>
</dbReference>
<organism evidence="1 2">
    <name type="scientific">Actinomadura spongiicola</name>
    <dbReference type="NCBI Taxonomy" id="2303421"/>
    <lineage>
        <taxon>Bacteria</taxon>
        <taxon>Bacillati</taxon>
        <taxon>Actinomycetota</taxon>
        <taxon>Actinomycetes</taxon>
        <taxon>Streptosporangiales</taxon>
        <taxon>Thermomonosporaceae</taxon>
        <taxon>Actinomadura</taxon>
    </lineage>
</organism>
<reference evidence="1 2" key="1">
    <citation type="submission" date="2018-08" db="EMBL/GenBank/DDBJ databases">
        <title>Actinomadura spongicola sp. nov., isolated from marine sponge Leucetta chagosensis.</title>
        <authorList>
            <person name="Li L."/>
            <person name="Lin H.W."/>
        </authorList>
    </citation>
    <scope>NUCLEOTIDE SEQUENCE [LARGE SCALE GENOMIC DNA]</scope>
    <source>
        <strain evidence="1 2">LHW52907</strain>
    </source>
</reference>
<protein>
    <submittedName>
        <fullName evidence="1">SapB/AmfS family lantipeptide</fullName>
    </submittedName>
</protein>
<name>A0A372GC30_9ACTN</name>
<evidence type="ECO:0000313" key="1">
    <source>
        <dbReference type="EMBL" id="RFS82900.1"/>
    </source>
</evidence>
<keyword evidence="2" id="KW-1185">Reference proteome</keyword>
<dbReference type="RefSeq" id="WP_117402471.1">
    <property type="nucleotide sequence ID" value="NZ_QVNQ01000008.1"/>
</dbReference>
<sequence>MALLDLQGMTSENGGGGNSSLSVLCGHSSHSQTICL</sequence>
<dbReference type="AlphaFoldDB" id="A0A372GC30"/>
<evidence type="ECO:0000313" key="2">
    <source>
        <dbReference type="Proteomes" id="UP000262882"/>
    </source>
</evidence>
<dbReference type="EMBL" id="QVNQ01000008">
    <property type="protein sequence ID" value="RFS82900.1"/>
    <property type="molecule type" value="Genomic_DNA"/>
</dbReference>